<dbReference type="Gene3D" id="3.40.630.10">
    <property type="entry name" value="Zn peptidases"/>
    <property type="match status" value="1"/>
</dbReference>
<evidence type="ECO:0000259" key="4">
    <source>
        <dbReference type="PROSITE" id="PS52035"/>
    </source>
</evidence>
<dbReference type="PANTHER" id="PTHR11705:SF145">
    <property type="entry name" value="PEPTIDASE M14 CARBOXYPEPTIDASE A DOMAIN-CONTAINING PROTEIN"/>
    <property type="match status" value="1"/>
</dbReference>
<dbReference type="RefSeq" id="WP_407329477.1">
    <property type="nucleotide sequence ID" value="NZ_CP136865.1"/>
</dbReference>
<name>A0ABZ0IFG2_9GAMM</name>
<gene>
    <name evidence="5" type="ORF">R0137_06520</name>
</gene>
<dbReference type="InterPro" id="IPR000834">
    <property type="entry name" value="Peptidase_M14"/>
</dbReference>
<dbReference type="SUPFAM" id="SSF53187">
    <property type="entry name" value="Zn-dependent exopeptidases"/>
    <property type="match status" value="1"/>
</dbReference>
<dbReference type="EMBL" id="CP136865">
    <property type="protein sequence ID" value="WOJ98216.1"/>
    <property type="molecule type" value="Genomic_DNA"/>
</dbReference>
<feature type="domain" description="Peptidase M14" evidence="4">
    <location>
        <begin position="69"/>
        <end position="345"/>
    </location>
</feature>
<protein>
    <submittedName>
        <fullName evidence="5">M14 family metallopeptidase</fullName>
    </submittedName>
</protein>
<organism evidence="5 6">
    <name type="scientific">Congregibacter brevis</name>
    <dbReference type="NCBI Taxonomy" id="3081201"/>
    <lineage>
        <taxon>Bacteria</taxon>
        <taxon>Pseudomonadati</taxon>
        <taxon>Pseudomonadota</taxon>
        <taxon>Gammaproteobacteria</taxon>
        <taxon>Cellvibrionales</taxon>
        <taxon>Halieaceae</taxon>
        <taxon>Congregibacter</taxon>
    </lineage>
</organism>
<comment type="similarity">
    <text evidence="2 3">Belongs to the peptidase M14 family.</text>
</comment>
<proteinExistence type="inferred from homology"/>
<dbReference type="SMART" id="SM00631">
    <property type="entry name" value="Zn_pept"/>
    <property type="match status" value="1"/>
</dbReference>
<evidence type="ECO:0000313" key="5">
    <source>
        <dbReference type="EMBL" id="WOJ98216.1"/>
    </source>
</evidence>
<dbReference type="CDD" id="cd06241">
    <property type="entry name" value="M14-like"/>
    <property type="match status" value="1"/>
</dbReference>
<comment type="cofactor">
    <cofactor evidence="1">
        <name>Zn(2+)</name>
        <dbReference type="ChEBI" id="CHEBI:29105"/>
    </cofactor>
</comment>
<feature type="active site" description="Proton donor/acceptor" evidence="3">
    <location>
        <position position="323"/>
    </location>
</feature>
<evidence type="ECO:0000256" key="3">
    <source>
        <dbReference type="PROSITE-ProRule" id="PRU01379"/>
    </source>
</evidence>
<dbReference type="PROSITE" id="PS52035">
    <property type="entry name" value="PEPTIDASE_M14"/>
    <property type="match status" value="1"/>
</dbReference>
<reference evidence="5 6" key="1">
    <citation type="submission" date="2023-10" db="EMBL/GenBank/DDBJ databases">
        <title>Two novel species belonging to the OM43/NOR5 clade.</title>
        <authorList>
            <person name="Park M."/>
        </authorList>
    </citation>
    <scope>NUCLEOTIDE SEQUENCE [LARGE SCALE GENOMIC DNA]</scope>
    <source>
        <strain evidence="5 6">IMCC45268</strain>
    </source>
</reference>
<dbReference type="Pfam" id="PF00246">
    <property type="entry name" value="Peptidase_M14"/>
    <property type="match status" value="1"/>
</dbReference>
<evidence type="ECO:0000256" key="2">
    <source>
        <dbReference type="ARBA" id="ARBA00005988"/>
    </source>
</evidence>
<sequence>MIHIDRLNSLLGLVIILCLVPMKQGIAADLTTIRAELPPVASWSGASEALIAEPGDAWITPAEQDNFKFTPSYRETRQWLERLVEASPKLSLHSFGHSAEGRELFYIKATPVRDDNGDVQRPVVLIQAGIHSHEIDGKDAGLMLLRDIGLGNKSKLIDVVDLVFVPIYNVDGHERPSVFNAAHLRGPANHGTRDTAQSINLNRDYAKADAPETRAMLGLIQELDPILYIDVHVSDGFDHGYDVTYTYAAWGRYMHSKAIADWLNGPFESSVNTFLRSQGHNPHFYPSAIDYHEIEKGLRVSGEGPRWSTGYGDHIRMPTVLVEMHNLKPYRQRVLGAYSMMEGALRAAATHLDRLQSSIEQDRQRRPDSLVVRWERDEQPMETISFKGMAFERYESAVSGEQEIRYLGRTETWSLPVTGQHPVAEVSLPKAWWVPASETKVIELMDVHGIVYETIDSARELELDTITMHDLELGPVYDTRVQVSGSASHAVTKVRMPAGSVRVSADQTLGLLAASLLEPEAMDSLFSWGFFPQMHHKTGNMERFIVVSLAESMLSKNGVLRDSFEAELANNPDFAADPKARLRWFQDRSGYGKSSYGVYPIGREL</sequence>
<accession>A0ABZ0IFG2</accession>
<evidence type="ECO:0000313" key="6">
    <source>
        <dbReference type="Proteomes" id="UP001626549"/>
    </source>
</evidence>
<dbReference type="PANTHER" id="PTHR11705">
    <property type="entry name" value="PROTEASE FAMILY M14 CARBOXYPEPTIDASE A,B"/>
    <property type="match status" value="1"/>
</dbReference>
<dbReference type="Proteomes" id="UP001626549">
    <property type="component" value="Chromosome"/>
</dbReference>
<evidence type="ECO:0000256" key="1">
    <source>
        <dbReference type="ARBA" id="ARBA00001947"/>
    </source>
</evidence>
<keyword evidence="6" id="KW-1185">Reference proteome</keyword>